<feature type="compositionally biased region" description="Basic residues" evidence="1">
    <location>
        <begin position="147"/>
        <end position="163"/>
    </location>
</feature>
<keyword evidence="3" id="KW-1185">Reference proteome</keyword>
<reference evidence="3" key="1">
    <citation type="submission" date="2017-10" db="EMBL/GenBank/DDBJ databases">
        <title>Rapid genome shrinkage in a self-fertile nematode reveals novel sperm competition proteins.</title>
        <authorList>
            <person name="Yin D."/>
            <person name="Schwarz E.M."/>
            <person name="Thomas C.G."/>
            <person name="Felde R.L."/>
            <person name="Korf I.F."/>
            <person name="Cutter A.D."/>
            <person name="Schartner C.M."/>
            <person name="Ralston E.J."/>
            <person name="Meyer B.J."/>
            <person name="Haag E.S."/>
        </authorList>
    </citation>
    <scope>NUCLEOTIDE SEQUENCE [LARGE SCALE GENOMIC DNA]</scope>
    <source>
        <strain evidence="3">JU1422</strain>
    </source>
</reference>
<organism evidence="2 3">
    <name type="scientific">Caenorhabditis nigoni</name>
    <dbReference type="NCBI Taxonomy" id="1611254"/>
    <lineage>
        <taxon>Eukaryota</taxon>
        <taxon>Metazoa</taxon>
        <taxon>Ecdysozoa</taxon>
        <taxon>Nematoda</taxon>
        <taxon>Chromadorea</taxon>
        <taxon>Rhabditida</taxon>
        <taxon>Rhabditina</taxon>
        <taxon>Rhabditomorpha</taxon>
        <taxon>Rhabditoidea</taxon>
        <taxon>Rhabditidae</taxon>
        <taxon>Peloderinae</taxon>
        <taxon>Caenorhabditis</taxon>
    </lineage>
</organism>
<dbReference type="OrthoDB" id="5885300at2759"/>
<feature type="region of interest" description="Disordered" evidence="1">
    <location>
        <begin position="311"/>
        <end position="344"/>
    </location>
</feature>
<feature type="region of interest" description="Disordered" evidence="1">
    <location>
        <begin position="179"/>
        <end position="206"/>
    </location>
</feature>
<feature type="compositionally biased region" description="Basic residues" evidence="1">
    <location>
        <begin position="311"/>
        <end position="322"/>
    </location>
</feature>
<protein>
    <submittedName>
        <fullName evidence="2">Uncharacterized protein</fullName>
    </submittedName>
</protein>
<gene>
    <name evidence="2" type="primary">Cnig_chr_II.g7321</name>
    <name evidence="2" type="ORF">B9Z55_007321</name>
</gene>
<feature type="compositionally biased region" description="Acidic residues" evidence="1">
    <location>
        <begin position="326"/>
        <end position="338"/>
    </location>
</feature>
<dbReference type="EMBL" id="PDUG01000002">
    <property type="protein sequence ID" value="PIC48288.1"/>
    <property type="molecule type" value="Genomic_DNA"/>
</dbReference>
<dbReference type="Proteomes" id="UP000230233">
    <property type="component" value="Chromosome II"/>
</dbReference>
<name>A0A2G5V929_9PELO</name>
<comment type="caution">
    <text evidence="2">The sequence shown here is derived from an EMBL/GenBank/DDBJ whole genome shotgun (WGS) entry which is preliminary data.</text>
</comment>
<accession>A0A2G5V929</accession>
<evidence type="ECO:0000256" key="1">
    <source>
        <dbReference type="SAM" id="MobiDB-lite"/>
    </source>
</evidence>
<sequence>MSNNTNQLTSFTISSSYEDMLRYNQMDPLEMTRDELKMKEALERGQPVQIQNDGQIENKLREDLKAVRLELLRMGDYLDAVRRELRTVAEERDAVKKEKLKLADLLDTVSQGRDALVNEKSKMEGSRDSIKGELRKVIKQRDVLMKANRRREKGKEKQKKKRRESSGLGLVASEFSCQALSTPAPDTPPKPSTPSMTNQDPYLDPRNAQEMDDWRRASRDAFDLHLRQICSKLREFPDVASVIKYAHSHLVKPVAEPQLVSKIGPLVQVLHDFNETENEDNLKAWRAIRAAIKTEQINQFSLGWITYKRKPPERKNGSGKRKKMDEPDEPEPEEEIEDERGVIVPSYEQCEKMADVYLRDRLNRRR</sequence>
<evidence type="ECO:0000313" key="2">
    <source>
        <dbReference type="EMBL" id="PIC48288.1"/>
    </source>
</evidence>
<proteinExistence type="predicted"/>
<feature type="region of interest" description="Disordered" evidence="1">
    <location>
        <begin position="147"/>
        <end position="167"/>
    </location>
</feature>
<evidence type="ECO:0000313" key="3">
    <source>
        <dbReference type="Proteomes" id="UP000230233"/>
    </source>
</evidence>
<dbReference type="AlphaFoldDB" id="A0A2G5V929"/>